<accession>A0ABM1ADS0</accession>
<feature type="chain" id="PRO_5046847281" evidence="1">
    <location>
        <begin position="23"/>
        <end position="117"/>
    </location>
</feature>
<dbReference type="Gene3D" id="4.10.75.10">
    <property type="entry name" value="Elafin-like"/>
    <property type="match status" value="1"/>
</dbReference>
<keyword evidence="3" id="KW-1185">Reference proteome</keyword>
<evidence type="ECO:0000259" key="2">
    <source>
        <dbReference type="PROSITE" id="PS51390"/>
    </source>
</evidence>
<sequence>MVRGRLMLALCVVGSLFVPAWTMYKLSTECPTVPPTLDAVCPEQCTDDGQCSDVSMCCPNACGSHSCAVVAAPCTEGDTVIPHHGSMEHSHPDLCGFCWCQNGDKACHHYDCLGPIP</sequence>
<feature type="signal peptide" evidence="1">
    <location>
        <begin position="1"/>
        <end position="22"/>
    </location>
</feature>
<organism evidence="3 4">
    <name type="scientific">Aplysia californica</name>
    <name type="common">California sea hare</name>
    <dbReference type="NCBI Taxonomy" id="6500"/>
    <lineage>
        <taxon>Eukaryota</taxon>
        <taxon>Metazoa</taxon>
        <taxon>Spiralia</taxon>
        <taxon>Lophotrochozoa</taxon>
        <taxon>Mollusca</taxon>
        <taxon>Gastropoda</taxon>
        <taxon>Heterobranchia</taxon>
        <taxon>Euthyneura</taxon>
        <taxon>Tectipleura</taxon>
        <taxon>Aplysiida</taxon>
        <taxon>Aplysioidea</taxon>
        <taxon>Aplysiidae</taxon>
        <taxon>Aplysia</taxon>
    </lineage>
</organism>
<feature type="domain" description="WAP" evidence="2">
    <location>
        <begin position="23"/>
        <end position="71"/>
    </location>
</feature>
<dbReference type="Proteomes" id="UP000694888">
    <property type="component" value="Unplaced"/>
</dbReference>
<dbReference type="RefSeq" id="XP_012945746.1">
    <property type="nucleotide sequence ID" value="XM_013090292.2"/>
</dbReference>
<name>A0ABM1ADS0_APLCA</name>
<dbReference type="InterPro" id="IPR008197">
    <property type="entry name" value="WAP_dom"/>
</dbReference>
<dbReference type="SUPFAM" id="SSF57256">
    <property type="entry name" value="Elafin-like"/>
    <property type="match status" value="1"/>
</dbReference>
<dbReference type="Pfam" id="PF00095">
    <property type="entry name" value="WAP"/>
    <property type="match status" value="1"/>
</dbReference>
<evidence type="ECO:0000313" key="4">
    <source>
        <dbReference type="RefSeq" id="XP_012945746.1"/>
    </source>
</evidence>
<evidence type="ECO:0000256" key="1">
    <source>
        <dbReference type="SAM" id="SignalP"/>
    </source>
</evidence>
<gene>
    <name evidence="4" type="primary">LOC106013742</name>
</gene>
<evidence type="ECO:0000313" key="3">
    <source>
        <dbReference type="Proteomes" id="UP000694888"/>
    </source>
</evidence>
<proteinExistence type="predicted"/>
<keyword evidence="1" id="KW-0732">Signal</keyword>
<dbReference type="PROSITE" id="PS51390">
    <property type="entry name" value="WAP"/>
    <property type="match status" value="1"/>
</dbReference>
<dbReference type="InterPro" id="IPR036645">
    <property type="entry name" value="Elafin-like_sf"/>
</dbReference>
<dbReference type="GeneID" id="106013742"/>
<protein>
    <submittedName>
        <fullName evidence="4">WAP four-disulfide core domain protein 18</fullName>
    </submittedName>
</protein>
<reference evidence="4" key="1">
    <citation type="submission" date="2025-08" db="UniProtKB">
        <authorList>
            <consortium name="RefSeq"/>
        </authorList>
    </citation>
    <scope>IDENTIFICATION</scope>
</reference>